<dbReference type="PANTHER" id="PTHR36471:SF1">
    <property type="entry name" value="SMALL MEMBRANE A-KINASE ANCHOR PROTEIN"/>
    <property type="match status" value="1"/>
</dbReference>
<evidence type="ECO:0000256" key="3">
    <source>
        <dbReference type="ARBA" id="ARBA00016882"/>
    </source>
</evidence>
<dbReference type="Pfam" id="PF15127">
    <property type="entry name" value="SmAKAP"/>
    <property type="match status" value="1"/>
</dbReference>
<dbReference type="OMA" id="RYCCTND"/>
<evidence type="ECO:0000313" key="10">
    <source>
        <dbReference type="Proteomes" id="UP000287033"/>
    </source>
</evidence>
<dbReference type="Proteomes" id="UP000287033">
    <property type="component" value="Unassembled WGS sequence"/>
</dbReference>
<comment type="similarity">
    <text evidence="2">Belongs to the small membrane AKAP family.</text>
</comment>
<organism evidence="9 10">
    <name type="scientific">Chiloscyllium punctatum</name>
    <name type="common">Brownbanded bambooshark</name>
    <name type="synonym">Hemiscyllium punctatum</name>
    <dbReference type="NCBI Taxonomy" id="137246"/>
    <lineage>
        <taxon>Eukaryota</taxon>
        <taxon>Metazoa</taxon>
        <taxon>Chordata</taxon>
        <taxon>Craniata</taxon>
        <taxon>Vertebrata</taxon>
        <taxon>Chondrichthyes</taxon>
        <taxon>Elasmobranchii</taxon>
        <taxon>Galeomorphii</taxon>
        <taxon>Galeoidea</taxon>
        <taxon>Orectolobiformes</taxon>
        <taxon>Hemiscylliidae</taxon>
        <taxon>Chiloscyllium</taxon>
    </lineage>
</organism>
<reference evidence="9 10" key="1">
    <citation type="journal article" date="2018" name="Nat. Ecol. Evol.">
        <title>Shark genomes provide insights into elasmobranch evolution and the origin of vertebrates.</title>
        <authorList>
            <person name="Hara Y"/>
            <person name="Yamaguchi K"/>
            <person name="Onimaru K"/>
            <person name="Kadota M"/>
            <person name="Koyanagi M"/>
            <person name="Keeley SD"/>
            <person name="Tatsumi K"/>
            <person name="Tanaka K"/>
            <person name="Motone F"/>
            <person name="Kageyama Y"/>
            <person name="Nozu R"/>
            <person name="Adachi N"/>
            <person name="Nishimura O"/>
            <person name="Nakagawa R"/>
            <person name="Tanegashima C"/>
            <person name="Kiyatake I"/>
            <person name="Matsumoto R"/>
            <person name="Murakumo K"/>
            <person name="Nishida K"/>
            <person name="Terakita A"/>
            <person name="Kuratani S"/>
            <person name="Sato K"/>
            <person name="Hyodo S Kuraku.S."/>
        </authorList>
    </citation>
    <scope>NUCLEOTIDE SEQUENCE [LARGE SCALE GENOMIC DNA]</scope>
</reference>
<keyword evidence="7" id="KW-0564">Palmitate</keyword>
<comment type="subcellular location">
    <subcellularLocation>
        <location evidence="1">Cell membrane</location>
    </subcellularLocation>
</comment>
<sequence length="124" mass="14383">MIILECLRYCCTNDLHCRKQDRQLFAWSETEHSGRCRLTESKHKYAVQNVNIAEQKDSQQCHGAEAVMVEAKPVQKREDALRVNAALLDYAQRLSEDILNAAVKQWQEIESRYSDIPYIESDVP</sequence>
<dbReference type="PANTHER" id="PTHR36471">
    <property type="entry name" value="SMALL MEMBRANE A-KINASE ANCHOR PROTEIN"/>
    <property type="match status" value="1"/>
</dbReference>
<evidence type="ECO:0000256" key="5">
    <source>
        <dbReference type="ARBA" id="ARBA00022707"/>
    </source>
</evidence>
<comment type="caution">
    <text evidence="9">The sequence shown here is derived from an EMBL/GenBank/DDBJ whole genome shotgun (WGS) entry which is preliminary data.</text>
</comment>
<evidence type="ECO:0000256" key="4">
    <source>
        <dbReference type="ARBA" id="ARBA00022475"/>
    </source>
</evidence>
<evidence type="ECO:0000256" key="2">
    <source>
        <dbReference type="ARBA" id="ARBA00007307"/>
    </source>
</evidence>
<protein>
    <recommendedName>
        <fullName evidence="3">Small membrane A-kinase anchor protein</fullName>
    </recommendedName>
</protein>
<dbReference type="EMBL" id="BEZZ01000431">
    <property type="protein sequence ID" value="GCC32397.1"/>
    <property type="molecule type" value="Genomic_DNA"/>
</dbReference>
<keyword evidence="4" id="KW-1003">Cell membrane</keyword>
<accession>A0A401SPT4</accession>
<keyword evidence="10" id="KW-1185">Reference proteome</keyword>
<dbReference type="AlphaFoldDB" id="A0A401SPT4"/>
<keyword evidence="5" id="KW-0519">Myristate</keyword>
<evidence type="ECO:0000256" key="6">
    <source>
        <dbReference type="ARBA" id="ARBA00023136"/>
    </source>
</evidence>
<proteinExistence type="inferred from homology"/>
<dbReference type="STRING" id="137246.A0A401SPT4"/>
<dbReference type="GO" id="GO:0034237">
    <property type="term" value="F:protein kinase A regulatory subunit binding"/>
    <property type="evidence" value="ECO:0007669"/>
    <property type="project" value="InterPro"/>
</dbReference>
<evidence type="ECO:0000256" key="1">
    <source>
        <dbReference type="ARBA" id="ARBA00004236"/>
    </source>
</evidence>
<name>A0A401SPT4_CHIPU</name>
<keyword evidence="6" id="KW-0472">Membrane</keyword>
<evidence type="ECO:0000313" key="9">
    <source>
        <dbReference type="EMBL" id="GCC32397.1"/>
    </source>
</evidence>
<dbReference type="GO" id="GO:0005886">
    <property type="term" value="C:plasma membrane"/>
    <property type="evidence" value="ECO:0007669"/>
    <property type="project" value="UniProtKB-SubCell"/>
</dbReference>
<evidence type="ECO:0000256" key="7">
    <source>
        <dbReference type="ARBA" id="ARBA00023139"/>
    </source>
</evidence>
<evidence type="ECO:0000256" key="8">
    <source>
        <dbReference type="ARBA" id="ARBA00023288"/>
    </source>
</evidence>
<keyword evidence="8" id="KW-0449">Lipoprotein</keyword>
<dbReference type="InterPro" id="IPR027969">
    <property type="entry name" value="Small_membr_AKAP"/>
</dbReference>
<dbReference type="OrthoDB" id="8907307at2759"/>
<gene>
    <name evidence="9" type="ORF">chiPu_0010858</name>
</gene>